<dbReference type="eggNOG" id="ENOG502SR3R">
    <property type="taxonomic scope" value="Eukaryota"/>
</dbReference>
<dbReference type="OrthoDB" id="74807at2759"/>
<keyword evidence="5" id="KW-0812">Transmembrane</keyword>
<feature type="region of interest" description="Disordered" evidence="4">
    <location>
        <begin position="325"/>
        <end position="453"/>
    </location>
</feature>
<evidence type="ECO:0000256" key="2">
    <source>
        <dbReference type="ARBA" id="ARBA00022771"/>
    </source>
</evidence>
<dbReference type="PANTHER" id="PTHR13093">
    <property type="entry name" value="ZINC FINGER HIT DOMAIN CONTAINING PROTEIN 1"/>
    <property type="match status" value="1"/>
</dbReference>
<dbReference type="RefSeq" id="XP_001220174.1">
    <property type="nucleotide sequence ID" value="XM_001220173.1"/>
</dbReference>
<feature type="compositionally biased region" description="Low complexity" evidence="4">
    <location>
        <begin position="326"/>
        <end position="363"/>
    </location>
</feature>
<keyword evidence="8" id="KW-1185">Reference proteome</keyword>
<reference evidence="8" key="1">
    <citation type="journal article" date="2015" name="Genome Announc.">
        <title>Draft genome sequence of the cellulolytic fungus Chaetomium globosum.</title>
        <authorList>
            <person name="Cuomo C.A."/>
            <person name="Untereiner W.A."/>
            <person name="Ma L.-J."/>
            <person name="Grabherr M."/>
            <person name="Birren B.W."/>
        </authorList>
    </citation>
    <scope>NUCLEOTIDE SEQUENCE [LARGE SCALE GENOMIC DNA]</scope>
    <source>
        <strain evidence="8">ATCC 6205 / CBS 148.51 / DSM 1962 / NBRC 6347 / NRRL 1970</strain>
    </source>
</reference>
<feature type="transmembrane region" description="Helical" evidence="5">
    <location>
        <begin position="55"/>
        <end position="73"/>
    </location>
</feature>
<keyword evidence="1" id="KW-0479">Metal-binding</keyword>
<organism evidence="7 8">
    <name type="scientific">Chaetomium globosum (strain ATCC 6205 / CBS 148.51 / DSM 1962 / NBRC 6347 / NRRL 1970)</name>
    <name type="common">Soil fungus</name>
    <dbReference type="NCBI Taxonomy" id="306901"/>
    <lineage>
        <taxon>Eukaryota</taxon>
        <taxon>Fungi</taxon>
        <taxon>Dikarya</taxon>
        <taxon>Ascomycota</taxon>
        <taxon>Pezizomycotina</taxon>
        <taxon>Sordariomycetes</taxon>
        <taxon>Sordariomycetidae</taxon>
        <taxon>Sordariales</taxon>
        <taxon>Chaetomiaceae</taxon>
        <taxon>Chaetomium</taxon>
    </lineage>
</organism>
<name>Q2HFQ1_CHAGB</name>
<evidence type="ECO:0000313" key="7">
    <source>
        <dbReference type="EMBL" id="EAQ92718.1"/>
    </source>
</evidence>
<feature type="compositionally biased region" description="Low complexity" evidence="4">
    <location>
        <begin position="173"/>
        <end position="190"/>
    </location>
</feature>
<dbReference type="InParanoid" id="Q2HFQ1"/>
<dbReference type="GO" id="GO:0005634">
    <property type="term" value="C:nucleus"/>
    <property type="evidence" value="ECO:0007669"/>
    <property type="project" value="UniProtKB-ARBA"/>
</dbReference>
<evidence type="ECO:0000313" key="8">
    <source>
        <dbReference type="Proteomes" id="UP000001056"/>
    </source>
</evidence>
<evidence type="ECO:0000256" key="5">
    <source>
        <dbReference type="SAM" id="Phobius"/>
    </source>
</evidence>
<feature type="domain" description="HIT-type" evidence="6">
    <location>
        <begin position="498"/>
        <end position="525"/>
    </location>
</feature>
<evidence type="ECO:0000259" key="6">
    <source>
        <dbReference type="Pfam" id="PF04438"/>
    </source>
</evidence>
<feature type="region of interest" description="Disordered" evidence="4">
    <location>
        <begin position="168"/>
        <end position="190"/>
    </location>
</feature>
<dbReference type="InterPro" id="IPR039723">
    <property type="entry name" value="Vps71/ZNHIT1"/>
</dbReference>
<keyword evidence="5" id="KW-1133">Transmembrane helix</keyword>
<dbReference type="Proteomes" id="UP000001056">
    <property type="component" value="Unassembled WGS sequence"/>
</dbReference>
<proteinExistence type="predicted"/>
<dbReference type="HOGENOM" id="CLU_034747_0_0_1"/>
<evidence type="ECO:0000256" key="4">
    <source>
        <dbReference type="SAM" id="MobiDB-lite"/>
    </source>
</evidence>
<keyword evidence="5" id="KW-0472">Membrane</keyword>
<keyword evidence="3" id="KW-0862">Zinc</keyword>
<protein>
    <recommendedName>
        <fullName evidence="6">HIT-type domain-containing protein</fullName>
    </recommendedName>
</protein>
<dbReference type="GeneID" id="4387203"/>
<gene>
    <name evidence="7" type="ORF">CHGG_00953</name>
</gene>
<feature type="compositionally biased region" description="Basic and acidic residues" evidence="4">
    <location>
        <begin position="365"/>
        <end position="376"/>
    </location>
</feature>
<dbReference type="InterPro" id="IPR007529">
    <property type="entry name" value="Znf_HIT"/>
</dbReference>
<dbReference type="CDD" id="cd21437">
    <property type="entry name" value="zf-HIT_ZNHIT1_like"/>
    <property type="match status" value="1"/>
</dbReference>
<sequence>MASRILSHGARALTRTAAPTARAFNTSAARLDAVAAGVVPPLPARRPVGALRGGLFGFFLGSSLAAGGVYYYALQEYKASNELLTEDIYAEQVPDNAGGEDGGLGEEEEMSYDWDGWSGWVWGGYGSLGTARIWEDVPREAQTSPARFSRVGCPGPCSVLWISIGPRSKSPEPASNHPAAASTSAPPTSTITMNNFGVIEVASTATKNTPGWAYVPDTGPALSAALQPANRKRVARKQTTLSFSDLSAREETRIRKDLEALDRDSHKDANIPIPPRPGGSRAQNKHTPNVRKILQSQKTFANHLDDYQAMLALAESNPATAATMNPAVAKPSTPTTAASKSASPAPTAASAGGSKRSAAAAKRAAAKEKQEQEKEKKKARRTPKAEQEPEAEPQPQQQPDDQTDVEMPDATAPTEPTPTSASEPDPQPSTYPRDSLILPAYAKPPPPTHPGDADPLLVSHVPPFPSDDELRALMAAPPLSYLEARAEWGEEEGRYPVRVFCTVCGYWGRVKCMKCGTRVCALECLEAHREECVFKVWVVEGCGEGEKGYKARGWEAGCVRDAGGSAAEA</sequence>
<keyword evidence="2" id="KW-0863">Zinc-finger</keyword>
<dbReference type="GO" id="GO:0008270">
    <property type="term" value="F:zinc ion binding"/>
    <property type="evidence" value="ECO:0007669"/>
    <property type="project" value="UniProtKB-KW"/>
</dbReference>
<dbReference type="OMA" id="LWISIGP"/>
<dbReference type="Pfam" id="PF04438">
    <property type="entry name" value="zf-HIT"/>
    <property type="match status" value="1"/>
</dbReference>
<dbReference type="VEuPathDB" id="FungiDB:CHGG_00953"/>
<accession>Q2HFQ1</accession>
<dbReference type="GO" id="GO:0006338">
    <property type="term" value="P:chromatin remodeling"/>
    <property type="evidence" value="ECO:0007669"/>
    <property type="project" value="InterPro"/>
</dbReference>
<evidence type="ECO:0000256" key="1">
    <source>
        <dbReference type="ARBA" id="ARBA00022723"/>
    </source>
</evidence>
<feature type="compositionally biased region" description="Low complexity" evidence="4">
    <location>
        <begin position="408"/>
        <end position="424"/>
    </location>
</feature>
<dbReference type="AlphaFoldDB" id="Q2HFQ1"/>
<evidence type="ECO:0000256" key="3">
    <source>
        <dbReference type="ARBA" id="ARBA00022833"/>
    </source>
</evidence>
<dbReference type="EMBL" id="CH408029">
    <property type="protein sequence ID" value="EAQ92718.1"/>
    <property type="molecule type" value="Genomic_DNA"/>
</dbReference>
<feature type="compositionally biased region" description="Basic and acidic residues" evidence="4">
    <location>
        <begin position="257"/>
        <end position="269"/>
    </location>
</feature>
<feature type="region of interest" description="Disordered" evidence="4">
    <location>
        <begin position="257"/>
        <end position="286"/>
    </location>
</feature>